<evidence type="ECO:0000256" key="1">
    <source>
        <dbReference type="ARBA" id="ARBA00007727"/>
    </source>
</evidence>
<dbReference type="InterPro" id="IPR029962">
    <property type="entry name" value="TBL"/>
</dbReference>
<organism evidence="3 4">
    <name type="scientific">Hibiscus syriacus</name>
    <name type="common">Rose of Sharon</name>
    <dbReference type="NCBI Taxonomy" id="106335"/>
    <lineage>
        <taxon>Eukaryota</taxon>
        <taxon>Viridiplantae</taxon>
        <taxon>Streptophyta</taxon>
        <taxon>Embryophyta</taxon>
        <taxon>Tracheophyta</taxon>
        <taxon>Spermatophyta</taxon>
        <taxon>Magnoliopsida</taxon>
        <taxon>eudicotyledons</taxon>
        <taxon>Gunneridae</taxon>
        <taxon>Pentapetalae</taxon>
        <taxon>rosids</taxon>
        <taxon>malvids</taxon>
        <taxon>Malvales</taxon>
        <taxon>Malvaceae</taxon>
        <taxon>Malvoideae</taxon>
        <taxon>Hibiscus</taxon>
    </lineage>
</organism>
<comment type="caution">
    <text evidence="3">The sequence shown here is derived from an EMBL/GenBank/DDBJ whole genome shotgun (WGS) entry which is preliminary data.</text>
</comment>
<dbReference type="InterPro" id="IPR026057">
    <property type="entry name" value="TBL_C"/>
</dbReference>
<feature type="domain" description="Trichome birefringence-like C-terminal" evidence="2">
    <location>
        <begin position="59"/>
        <end position="198"/>
    </location>
</feature>
<evidence type="ECO:0000259" key="2">
    <source>
        <dbReference type="Pfam" id="PF13839"/>
    </source>
</evidence>
<name>A0A6A3BZJ6_HIBSY</name>
<dbReference type="GO" id="GO:0016413">
    <property type="term" value="F:O-acetyltransferase activity"/>
    <property type="evidence" value="ECO:0007669"/>
    <property type="project" value="InterPro"/>
</dbReference>
<dbReference type="PANTHER" id="PTHR32285:SF324">
    <property type="entry name" value="PROTEIN TRICHOME BIREFRINGENCE-LIKE 25"/>
    <property type="match status" value="1"/>
</dbReference>
<dbReference type="PANTHER" id="PTHR32285">
    <property type="entry name" value="PROTEIN TRICHOME BIREFRINGENCE-LIKE 9-RELATED"/>
    <property type="match status" value="1"/>
</dbReference>
<accession>A0A6A3BZJ6</accession>
<keyword evidence="4" id="KW-1185">Reference proteome</keyword>
<protein>
    <submittedName>
        <fullName evidence="3">Protein trichome birefringence-like 25</fullName>
    </submittedName>
</protein>
<comment type="similarity">
    <text evidence="1">Belongs to the PC-esterase family. TBL subfamily.</text>
</comment>
<proteinExistence type="inferred from homology"/>
<dbReference type="AlphaFoldDB" id="A0A6A3BZJ6"/>
<dbReference type="Proteomes" id="UP000436088">
    <property type="component" value="Unassembled WGS sequence"/>
</dbReference>
<evidence type="ECO:0000313" key="4">
    <source>
        <dbReference type="Proteomes" id="UP000436088"/>
    </source>
</evidence>
<dbReference type="EMBL" id="VEPZ02000572">
    <property type="protein sequence ID" value="KAE8722126.1"/>
    <property type="molecule type" value="Genomic_DNA"/>
</dbReference>
<reference evidence="3" key="1">
    <citation type="submission" date="2019-09" db="EMBL/GenBank/DDBJ databases">
        <title>Draft genome information of white flower Hibiscus syriacus.</title>
        <authorList>
            <person name="Kim Y.-M."/>
        </authorList>
    </citation>
    <scope>NUCLEOTIDE SEQUENCE [LARGE SCALE GENOMIC DNA]</scope>
    <source>
        <strain evidence="3">YM2019G1</strain>
    </source>
</reference>
<sequence>MALPLPQLHPLGYLDTVPLESRCFRRHKGHFLGRNSAPPRRTRRNVDRTVQGLRLCGDRRALKLVLNFTMDSSHKAFVFLRTTTPDHFENEEWFSGGTCNRTEPFKKGEVDTKDVDTVMRGIEMEEFEQAASLGAENGVTLKLLDTTRMSLLRPDGHPGLYRQFQPFAKDKNAKVQNDCLHWCSPGPIDSWNDIVMEMVVRGPHR</sequence>
<dbReference type="GO" id="GO:0005794">
    <property type="term" value="C:Golgi apparatus"/>
    <property type="evidence" value="ECO:0007669"/>
    <property type="project" value="TreeGrafter"/>
</dbReference>
<dbReference type="Pfam" id="PF13839">
    <property type="entry name" value="PC-Esterase"/>
    <property type="match status" value="1"/>
</dbReference>
<gene>
    <name evidence="3" type="ORF">F3Y22_tig00014370pilonHSYRG00077</name>
</gene>
<evidence type="ECO:0000313" key="3">
    <source>
        <dbReference type="EMBL" id="KAE8722126.1"/>
    </source>
</evidence>